<keyword evidence="5 8" id="KW-0378">Hydrolase</keyword>
<dbReference type="EC" id="3.1.1.-" evidence="8"/>
<reference evidence="9" key="1">
    <citation type="submission" date="2022-07" db="EMBL/GenBank/DDBJ databases">
        <title>Fungi with potential for degradation of polypropylene.</title>
        <authorList>
            <person name="Gostincar C."/>
        </authorList>
    </citation>
    <scope>NUCLEOTIDE SEQUENCE</scope>
    <source>
        <strain evidence="9">EXF-13308</strain>
    </source>
</reference>
<evidence type="ECO:0000256" key="2">
    <source>
        <dbReference type="ARBA" id="ARBA00022487"/>
    </source>
</evidence>
<keyword evidence="3" id="KW-0479">Metal-binding</keyword>
<comment type="caution">
    <text evidence="9">The sequence shown here is derived from an EMBL/GenBank/DDBJ whole genome shotgun (WGS) entry which is preliminary data.</text>
</comment>
<evidence type="ECO:0000256" key="5">
    <source>
        <dbReference type="ARBA" id="ARBA00022801"/>
    </source>
</evidence>
<dbReference type="InterPro" id="IPR029058">
    <property type="entry name" value="AB_hydrolase_fold"/>
</dbReference>
<keyword evidence="6" id="KW-0106">Calcium</keyword>
<dbReference type="AlphaFoldDB" id="A0AA38VLX8"/>
<dbReference type="InterPro" id="IPR011118">
    <property type="entry name" value="Tannase/feruloyl_esterase"/>
</dbReference>
<evidence type="ECO:0000256" key="1">
    <source>
        <dbReference type="ARBA" id="ARBA00006249"/>
    </source>
</evidence>
<evidence type="ECO:0000256" key="7">
    <source>
        <dbReference type="ARBA" id="ARBA00023157"/>
    </source>
</evidence>
<organism evidence="9 10">
    <name type="scientific">Pleurostoma richardsiae</name>
    <dbReference type="NCBI Taxonomy" id="41990"/>
    <lineage>
        <taxon>Eukaryota</taxon>
        <taxon>Fungi</taxon>
        <taxon>Dikarya</taxon>
        <taxon>Ascomycota</taxon>
        <taxon>Pezizomycotina</taxon>
        <taxon>Sordariomycetes</taxon>
        <taxon>Sordariomycetidae</taxon>
        <taxon>Calosphaeriales</taxon>
        <taxon>Pleurostomataceae</taxon>
        <taxon>Pleurostoma</taxon>
    </lineage>
</organism>
<dbReference type="GO" id="GO:0030600">
    <property type="term" value="F:feruloyl esterase activity"/>
    <property type="evidence" value="ECO:0007669"/>
    <property type="project" value="UniProtKB-ARBA"/>
</dbReference>
<dbReference type="GO" id="GO:0046872">
    <property type="term" value="F:metal ion binding"/>
    <property type="evidence" value="ECO:0007669"/>
    <property type="project" value="UniProtKB-KW"/>
</dbReference>
<name>A0AA38VLX8_9PEZI</name>
<comment type="similarity">
    <text evidence="1 8">Belongs to the tannase family.</text>
</comment>
<sequence>MNYDLSDFRSRGGKMIMYHGLADGLVPTKGSQFYYNRTAATMGGLARTRDFFRLFLVPGMQHCWGTTVDAPWNFAGAFQAGFLGNDTWSVPGFRDARHDALLALVDWVEEGRAPDSIVATTWESSMNASSGVKSQRPLCAFPEKAVYHGHGKVGAASSWSCG</sequence>
<dbReference type="Pfam" id="PF07519">
    <property type="entry name" value="Tannase"/>
    <property type="match status" value="1"/>
</dbReference>
<dbReference type="PANTHER" id="PTHR33938:SF2">
    <property type="entry name" value="CARBOXYLIC ESTER HYDROLASE"/>
    <property type="match status" value="1"/>
</dbReference>
<dbReference type="PANTHER" id="PTHR33938">
    <property type="entry name" value="FERULOYL ESTERASE B-RELATED"/>
    <property type="match status" value="1"/>
</dbReference>
<protein>
    <recommendedName>
        <fullName evidence="8">Carboxylic ester hydrolase</fullName>
        <ecNumber evidence="8">3.1.1.-</ecNumber>
    </recommendedName>
</protein>
<keyword evidence="2" id="KW-0719">Serine esterase</keyword>
<evidence type="ECO:0000256" key="8">
    <source>
        <dbReference type="RuleBase" id="RU361238"/>
    </source>
</evidence>
<dbReference type="Proteomes" id="UP001174694">
    <property type="component" value="Unassembled WGS sequence"/>
</dbReference>
<keyword evidence="4" id="KW-0732">Signal</keyword>
<dbReference type="SUPFAM" id="SSF53474">
    <property type="entry name" value="alpha/beta-Hydrolases"/>
    <property type="match status" value="1"/>
</dbReference>
<accession>A0AA38VLX8</accession>
<proteinExistence type="inferred from homology"/>
<evidence type="ECO:0000256" key="3">
    <source>
        <dbReference type="ARBA" id="ARBA00022723"/>
    </source>
</evidence>
<dbReference type="EMBL" id="JANBVO010000027">
    <property type="protein sequence ID" value="KAJ9139069.1"/>
    <property type="molecule type" value="Genomic_DNA"/>
</dbReference>
<evidence type="ECO:0000256" key="4">
    <source>
        <dbReference type="ARBA" id="ARBA00022729"/>
    </source>
</evidence>
<keyword evidence="7" id="KW-1015">Disulfide bond</keyword>
<evidence type="ECO:0000313" key="9">
    <source>
        <dbReference type="EMBL" id="KAJ9139069.1"/>
    </source>
</evidence>
<gene>
    <name evidence="9" type="ORF">NKR23_g8102</name>
</gene>
<keyword evidence="10" id="KW-1185">Reference proteome</keyword>
<evidence type="ECO:0000256" key="6">
    <source>
        <dbReference type="ARBA" id="ARBA00022837"/>
    </source>
</evidence>
<evidence type="ECO:0000313" key="10">
    <source>
        <dbReference type="Proteomes" id="UP001174694"/>
    </source>
</evidence>